<protein>
    <submittedName>
        <fullName evidence="2">Uncharacterized protein</fullName>
    </submittedName>
</protein>
<dbReference type="Proteomes" id="UP000595140">
    <property type="component" value="Unassembled WGS sequence"/>
</dbReference>
<dbReference type="EMBL" id="OOIL02001046">
    <property type="protein sequence ID" value="VFQ71655.1"/>
    <property type="molecule type" value="Genomic_DNA"/>
</dbReference>
<sequence length="260" mass="29780">MTGEPRRRSATDPSSQGPIDDHRPASAFCSSRQRFTDDDRTRRPMGVNSSSFRFGVGSEFDGGQGRCCTCNPRVPAQDWRPAGPATSDRPSIPAADGKTPRRTPARAPFFRGWQAVLFTEDSFIKHQIGSPRRRKTQFSSFVFFLDRSGGFSKFLLNFSISQGERYQTLQLRFRLDQRCERRHRGESPSFDPGCEQSDLGQISTRSGRNSFHRRPRLDVIQQLQRLWFYDSCSCNRSPLRSSFQLLRPLLSHIKDKCLYS</sequence>
<keyword evidence="3" id="KW-1185">Reference proteome</keyword>
<evidence type="ECO:0000313" key="3">
    <source>
        <dbReference type="Proteomes" id="UP000595140"/>
    </source>
</evidence>
<feature type="region of interest" description="Disordered" evidence="1">
    <location>
        <begin position="74"/>
        <end position="106"/>
    </location>
</feature>
<evidence type="ECO:0000256" key="1">
    <source>
        <dbReference type="SAM" id="MobiDB-lite"/>
    </source>
</evidence>
<accession>A0A484L5P6</accession>
<name>A0A484L5P6_9ASTE</name>
<reference evidence="2 3" key="1">
    <citation type="submission" date="2018-04" db="EMBL/GenBank/DDBJ databases">
        <authorList>
            <person name="Vogel A."/>
        </authorList>
    </citation>
    <scope>NUCLEOTIDE SEQUENCE [LARGE SCALE GENOMIC DNA]</scope>
</reference>
<feature type="compositionally biased region" description="Basic and acidic residues" evidence="1">
    <location>
        <begin position="1"/>
        <end position="10"/>
    </location>
</feature>
<dbReference type="AlphaFoldDB" id="A0A484L5P6"/>
<evidence type="ECO:0000313" key="2">
    <source>
        <dbReference type="EMBL" id="VFQ71655.1"/>
    </source>
</evidence>
<organism evidence="2 3">
    <name type="scientific">Cuscuta campestris</name>
    <dbReference type="NCBI Taxonomy" id="132261"/>
    <lineage>
        <taxon>Eukaryota</taxon>
        <taxon>Viridiplantae</taxon>
        <taxon>Streptophyta</taxon>
        <taxon>Embryophyta</taxon>
        <taxon>Tracheophyta</taxon>
        <taxon>Spermatophyta</taxon>
        <taxon>Magnoliopsida</taxon>
        <taxon>eudicotyledons</taxon>
        <taxon>Gunneridae</taxon>
        <taxon>Pentapetalae</taxon>
        <taxon>asterids</taxon>
        <taxon>lamiids</taxon>
        <taxon>Solanales</taxon>
        <taxon>Convolvulaceae</taxon>
        <taxon>Cuscuteae</taxon>
        <taxon>Cuscuta</taxon>
        <taxon>Cuscuta subgen. Grammica</taxon>
        <taxon>Cuscuta sect. Cleistogrammica</taxon>
    </lineage>
</organism>
<proteinExistence type="predicted"/>
<feature type="region of interest" description="Disordered" evidence="1">
    <location>
        <begin position="1"/>
        <end position="55"/>
    </location>
</feature>
<gene>
    <name evidence="2" type="ORF">CCAM_LOCUS13431</name>
</gene>